<name>A0ABT5GB59_9MOLU</name>
<organism evidence="14 15">
    <name type="scientific">Mycoplasma bradburyae</name>
    <dbReference type="NCBI Taxonomy" id="2963128"/>
    <lineage>
        <taxon>Bacteria</taxon>
        <taxon>Bacillati</taxon>
        <taxon>Mycoplasmatota</taxon>
        <taxon>Mollicutes</taxon>
        <taxon>Mycoplasmataceae</taxon>
        <taxon>Mycoplasma</taxon>
    </lineage>
</organism>
<keyword evidence="9 11" id="KW-0676">Redox-active center</keyword>
<sequence>MYNYDVIVIGAGPGGYVAGEHAAKNGLKTLVIERGTYGGVCLNVGCIPTKALLQTAKVKHYISKSSEYGLDLANPNPTINWQNVLNRKNAVVNKLVNGVKTILKTAKAETIVGEAVIIDGHTVSVNNQYITAKNIIVATGSSPRKLSLPGFDQGRAEGVIIDSTRALELPQVPQSLVVIGGGVIGIEFASLYASLGTNVTILQAVDRLCETLDKDASDFMAKKMKSLGVNVVYNAKILGYQTGSIIYEDKGTAYQLPAQYILESVGRVVNDQVFGSFNVARDERGRIKLNDKLQTSCDSIYVIGDAAGQVLLAHYAYHHATYAVDIILGRKPKSVEPLMTPGCIYTYPEVSTIGYTEQQLKEKGIEYVVAKMPMAINGKAIADGSTDGFIKFMFGKKYGEVLGCVLIASTASDMISEIALAMENELTVFELEQAIHPHPTIAEVISECAKQAIYTHFNNKH</sequence>
<comment type="cofactor">
    <cofactor evidence="11">
        <name>FAD</name>
        <dbReference type="ChEBI" id="CHEBI:57692"/>
    </cofactor>
    <text evidence="11">Binds 1 FAD per subunit.</text>
</comment>
<evidence type="ECO:0000313" key="14">
    <source>
        <dbReference type="EMBL" id="MDC4182063.1"/>
    </source>
</evidence>
<dbReference type="EC" id="1.8.1.4" evidence="2 11"/>
<comment type="similarity">
    <text evidence="1 11">Belongs to the class-I pyridine nucleotide-disulfide oxidoreductase family.</text>
</comment>
<evidence type="ECO:0000256" key="5">
    <source>
        <dbReference type="ARBA" id="ARBA00022827"/>
    </source>
</evidence>
<dbReference type="InterPro" id="IPR012999">
    <property type="entry name" value="Pyr_OxRdtase_I_AS"/>
</dbReference>
<proteinExistence type="inferred from homology"/>
<dbReference type="InterPro" id="IPR004099">
    <property type="entry name" value="Pyr_nucl-diS_OxRdtase_dimer"/>
</dbReference>
<protein>
    <recommendedName>
        <fullName evidence="3 11">Dihydrolipoyl dehydrogenase</fullName>
        <ecNumber evidence="2 11">1.8.1.4</ecNumber>
    </recommendedName>
</protein>
<dbReference type="Proteomes" id="UP001220940">
    <property type="component" value="Unassembled WGS sequence"/>
</dbReference>
<dbReference type="Pfam" id="PF07992">
    <property type="entry name" value="Pyr_redox_2"/>
    <property type="match status" value="1"/>
</dbReference>
<evidence type="ECO:0000259" key="12">
    <source>
        <dbReference type="Pfam" id="PF02852"/>
    </source>
</evidence>
<comment type="caution">
    <text evidence="14">The sequence shown here is derived from an EMBL/GenBank/DDBJ whole genome shotgun (WGS) entry which is preliminary data.</text>
</comment>
<evidence type="ECO:0000256" key="8">
    <source>
        <dbReference type="ARBA" id="ARBA00023157"/>
    </source>
</evidence>
<dbReference type="PRINTS" id="PR00411">
    <property type="entry name" value="PNDRDTASEI"/>
</dbReference>
<dbReference type="GO" id="GO:0004148">
    <property type="term" value="F:dihydrolipoyl dehydrogenase (NADH) activity"/>
    <property type="evidence" value="ECO:0007669"/>
    <property type="project" value="UniProtKB-EC"/>
</dbReference>
<dbReference type="InterPro" id="IPR036188">
    <property type="entry name" value="FAD/NAD-bd_sf"/>
</dbReference>
<dbReference type="NCBIfam" id="TIGR01350">
    <property type="entry name" value="lipoamide_DH"/>
    <property type="match status" value="1"/>
</dbReference>
<evidence type="ECO:0000256" key="1">
    <source>
        <dbReference type="ARBA" id="ARBA00007532"/>
    </source>
</evidence>
<keyword evidence="6 11" id="KW-0560">Oxidoreductase</keyword>
<dbReference type="SUPFAM" id="SSF55424">
    <property type="entry name" value="FAD/NAD-linked reductases, dimerisation (C-terminal) domain"/>
    <property type="match status" value="1"/>
</dbReference>
<dbReference type="PIRSF" id="PIRSF000350">
    <property type="entry name" value="Mercury_reductase_MerA"/>
    <property type="match status" value="1"/>
</dbReference>
<comment type="catalytic activity">
    <reaction evidence="10 11">
        <text>N(6)-[(R)-dihydrolipoyl]-L-lysyl-[protein] + NAD(+) = N(6)-[(R)-lipoyl]-L-lysyl-[protein] + NADH + H(+)</text>
        <dbReference type="Rhea" id="RHEA:15045"/>
        <dbReference type="Rhea" id="RHEA-COMP:10474"/>
        <dbReference type="Rhea" id="RHEA-COMP:10475"/>
        <dbReference type="ChEBI" id="CHEBI:15378"/>
        <dbReference type="ChEBI" id="CHEBI:57540"/>
        <dbReference type="ChEBI" id="CHEBI:57945"/>
        <dbReference type="ChEBI" id="CHEBI:83099"/>
        <dbReference type="ChEBI" id="CHEBI:83100"/>
        <dbReference type="EC" id="1.8.1.4"/>
    </reaction>
</comment>
<evidence type="ECO:0000256" key="10">
    <source>
        <dbReference type="ARBA" id="ARBA00049187"/>
    </source>
</evidence>
<evidence type="ECO:0000256" key="9">
    <source>
        <dbReference type="ARBA" id="ARBA00023284"/>
    </source>
</evidence>
<dbReference type="PANTHER" id="PTHR22912:SF160">
    <property type="entry name" value="DIHYDROLIPOYL DEHYDROGENASE"/>
    <property type="match status" value="1"/>
</dbReference>
<dbReference type="InterPro" id="IPR016156">
    <property type="entry name" value="FAD/NAD-linked_Rdtase_dimer_sf"/>
</dbReference>
<dbReference type="PRINTS" id="PR00368">
    <property type="entry name" value="FADPNR"/>
</dbReference>
<dbReference type="RefSeq" id="WP_255034378.1">
    <property type="nucleotide sequence ID" value="NZ_CP101414.1"/>
</dbReference>
<feature type="domain" description="Pyridine nucleotide-disulphide oxidoreductase dimerisation" evidence="12">
    <location>
        <begin position="340"/>
        <end position="447"/>
    </location>
</feature>
<evidence type="ECO:0000259" key="13">
    <source>
        <dbReference type="Pfam" id="PF07992"/>
    </source>
</evidence>
<evidence type="ECO:0000256" key="11">
    <source>
        <dbReference type="RuleBase" id="RU003692"/>
    </source>
</evidence>
<dbReference type="PANTHER" id="PTHR22912">
    <property type="entry name" value="DISULFIDE OXIDOREDUCTASE"/>
    <property type="match status" value="1"/>
</dbReference>
<evidence type="ECO:0000313" key="15">
    <source>
        <dbReference type="Proteomes" id="UP001220940"/>
    </source>
</evidence>
<dbReference type="Gene3D" id="3.30.390.30">
    <property type="match status" value="1"/>
</dbReference>
<keyword evidence="15" id="KW-1185">Reference proteome</keyword>
<keyword evidence="7 11" id="KW-0520">NAD</keyword>
<keyword evidence="5 11" id="KW-0274">FAD</keyword>
<keyword evidence="8" id="KW-1015">Disulfide bond</keyword>
<evidence type="ECO:0000256" key="3">
    <source>
        <dbReference type="ARBA" id="ARBA00016961"/>
    </source>
</evidence>
<evidence type="ECO:0000256" key="6">
    <source>
        <dbReference type="ARBA" id="ARBA00023002"/>
    </source>
</evidence>
<dbReference type="EMBL" id="JAJHZM010000012">
    <property type="protein sequence ID" value="MDC4182063.1"/>
    <property type="molecule type" value="Genomic_DNA"/>
</dbReference>
<gene>
    <name evidence="14" type="primary">lpdA</name>
    <name evidence="14" type="ORF">LNO68_02555</name>
</gene>
<dbReference type="Gene3D" id="3.50.50.60">
    <property type="entry name" value="FAD/NAD(P)-binding domain"/>
    <property type="match status" value="2"/>
</dbReference>
<evidence type="ECO:0000256" key="7">
    <source>
        <dbReference type="ARBA" id="ARBA00023027"/>
    </source>
</evidence>
<accession>A0ABT5GB59</accession>
<evidence type="ECO:0000256" key="4">
    <source>
        <dbReference type="ARBA" id="ARBA00022630"/>
    </source>
</evidence>
<dbReference type="InterPro" id="IPR050151">
    <property type="entry name" value="Class-I_Pyr_Nuc-Dis_Oxidored"/>
</dbReference>
<evidence type="ECO:0000256" key="2">
    <source>
        <dbReference type="ARBA" id="ARBA00012608"/>
    </source>
</evidence>
<comment type="miscellaneous">
    <text evidence="11">The active site is a redox-active disulfide bond.</text>
</comment>
<reference evidence="14" key="1">
    <citation type="submission" date="2021-11" db="EMBL/GenBank/DDBJ databases">
        <title>Description of Mycoplasma bradburyaesp. nov.from sea birds: a tribute to a great mycoplasmologist.</title>
        <authorList>
            <person name="Ramirez A.S."/>
            <person name="Poveda C."/>
            <person name="Suarez-Perez A."/>
            <person name="Rosales R.S."/>
            <person name="Dijkman R."/>
            <person name="Feberwee A."/>
            <person name="Spergser J."/>
            <person name="Szostak M.P."/>
            <person name="Ressel L."/>
            <person name="Calabuig P."/>
            <person name="Catania S."/>
            <person name="Gobbo F."/>
            <person name="Timofte D."/>
            <person name="Poveda J.B."/>
        </authorList>
    </citation>
    <scope>NUCLEOTIDE SEQUENCE [LARGE SCALE GENOMIC DNA]</scope>
    <source>
        <strain evidence="14">T158</strain>
    </source>
</reference>
<dbReference type="PROSITE" id="PS00076">
    <property type="entry name" value="PYRIDINE_REDOX_1"/>
    <property type="match status" value="1"/>
</dbReference>
<dbReference type="InterPro" id="IPR001100">
    <property type="entry name" value="Pyr_nuc-diS_OxRdtase"/>
</dbReference>
<dbReference type="Pfam" id="PF02852">
    <property type="entry name" value="Pyr_redox_dim"/>
    <property type="match status" value="1"/>
</dbReference>
<dbReference type="SUPFAM" id="SSF51905">
    <property type="entry name" value="FAD/NAD(P)-binding domain"/>
    <property type="match status" value="1"/>
</dbReference>
<dbReference type="InterPro" id="IPR006258">
    <property type="entry name" value="Lipoamide_DH"/>
</dbReference>
<feature type="domain" description="FAD/NAD(P)-binding" evidence="13">
    <location>
        <begin position="4"/>
        <end position="320"/>
    </location>
</feature>
<dbReference type="InterPro" id="IPR023753">
    <property type="entry name" value="FAD/NAD-binding_dom"/>
</dbReference>
<keyword evidence="4 11" id="KW-0285">Flavoprotein</keyword>